<evidence type="ECO:0000313" key="9">
    <source>
        <dbReference type="Proteomes" id="UP000664521"/>
    </source>
</evidence>
<dbReference type="GO" id="GO:0005737">
    <property type="term" value="C:cytoplasm"/>
    <property type="evidence" value="ECO:0007669"/>
    <property type="project" value="UniProtKB-SubCell"/>
</dbReference>
<proteinExistence type="predicted"/>
<keyword evidence="4" id="KW-0863">Zinc-finger</keyword>
<evidence type="ECO:0000256" key="5">
    <source>
        <dbReference type="ARBA" id="ARBA00022833"/>
    </source>
</evidence>
<keyword evidence="6" id="KW-0391">Immunity</keyword>
<dbReference type="InterPro" id="IPR046439">
    <property type="entry name" value="ZF_RZ_dom"/>
</dbReference>
<comment type="subcellular location">
    <subcellularLocation>
        <location evidence="1">Cytoplasm</location>
    </subcellularLocation>
</comment>
<dbReference type="GO" id="GO:0008270">
    <property type="term" value="F:zinc ion binding"/>
    <property type="evidence" value="ECO:0007669"/>
    <property type="project" value="UniProtKB-KW"/>
</dbReference>
<evidence type="ECO:0000256" key="3">
    <source>
        <dbReference type="ARBA" id="ARBA00022723"/>
    </source>
</evidence>
<evidence type="ECO:0000259" key="7">
    <source>
        <dbReference type="PROSITE" id="PS51981"/>
    </source>
</evidence>
<sequence>MKKYGEIDLDETPILVLGCGHFFTAATLDGHMGMSDVYFQDGSGEFNGIRDISTALAQSVPRCPDCQCPVRQHCTKRFNRVINRAVNDEMSKHFLADGQLSLRFWELWVVDMELELTNSREDVIGVLGHAIAHRSGELDITEQLKGRYYKAQNLEKRIQKFLDLRIADLVPPVARDRRITLRVRAALLKVQSIILEDRIPMVEVVKLARANYPAPFPASALETQVKSFFKDSSAFIDDCDTERLPKYAVEVSLHYARTARAYQSYCRATSTDDHQFASQQVALAKGLLEKAKELCTLGFQTANALLQAVEGTLGLLSREWYEKVTVKEITATVEEITAIKKATVSGPFPRIVMYSGHWYNCANGHPFAIEECGMPMERARCPECGSPVGGEGHRAVEGVTRALDL</sequence>
<evidence type="ECO:0000256" key="6">
    <source>
        <dbReference type="ARBA" id="ARBA00022859"/>
    </source>
</evidence>
<dbReference type="Proteomes" id="UP000664521">
    <property type="component" value="Unassembled WGS sequence"/>
</dbReference>
<evidence type="ECO:0000256" key="2">
    <source>
        <dbReference type="ARBA" id="ARBA00022490"/>
    </source>
</evidence>
<protein>
    <recommendedName>
        <fullName evidence="7">RZ-type domain-containing protein</fullName>
    </recommendedName>
</protein>
<name>A0A8H3IWH2_9LECA</name>
<accession>A0A8H3IWH2</accession>
<dbReference type="Pfam" id="PF20173">
    <property type="entry name" value="ZnF_RZ-type"/>
    <property type="match status" value="1"/>
</dbReference>
<organism evidence="8 9">
    <name type="scientific">Heterodermia speciosa</name>
    <dbReference type="NCBI Taxonomy" id="116794"/>
    <lineage>
        <taxon>Eukaryota</taxon>
        <taxon>Fungi</taxon>
        <taxon>Dikarya</taxon>
        <taxon>Ascomycota</taxon>
        <taxon>Pezizomycotina</taxon>
        <taxon>Lecanoromycetes</taxon>
        <taxon>OSLEUM clade</taxon>
        <taxon>Lecanoromycetidae</taxon>
        <taxon>Caliciales</taxon>
        <taxon>Physciaceae</taxon>
        <taxon>Heterodermia</taxon>
    </lineage>
</organism>
<keyword evidence="5" id="KW-0862">Zinc</keyword>
<dbReference type="AlphaFoldDB" id="A0A8H3IWH2"/>
<dbReference type="OrthoDB" id="2423195at2759"/>
<dbReference type="GO" id="GO:0002376">
    <property type="term" value="P:immune system process"/>
    <property type="evidence" value="ECO:0007669"/>
    <property type="project" value="UniProtKB-KW"/>
</dbReference>
<dbReference type="EMBL" id="CAJPDS010000083">
    <property type="protein sequence ID" value="CAF9935528.1"/>
    <property type="molecule type" value="Genomic_DNA"/>
</dbReference>
<evidence type="ECO:0000256" key="4">
    <source>
        <dbReference type="ARBA" id="ARBA00022771"/>
    </source>
</evidence>
<reference evidence="8" key="1">
    <citation type="submission" date="2021-03" db="EMBL/GenBank/DDBJ databases">
        <authorList>
            <person name="Tagirdzhanova G."/>
        </authorList>
    </citation>
    <scope>NUCLEOTIDE SEQUENCE</scope>
</reference>
<dbReference type="PROSITE" id="PS51981">
    <property type="entry name" value="ZF_RZ"/>
    <property type="match status" value="1"/>
</dbReference>
<evidence type="ECO:0000313" key="8">
    <source>
        <dbReference type="EMBL" id="CAF9935528.1"/>
    </source>
</evidence>
<feature type="domain" description="RZ-type" evidence="7">
    <location>
        <begin position="331"/>
        <end position="405"/>
    </location>
</feature>
<keyword evidence="9" id="KW-1185">Reference proteome</keyword>
<gene>
    <name evidence="8" type="ORF">HETSPECPRED_009820</name>
</gene>
<comment type="caution">
    <text evidence="8">The sequence shown here is derived from an EMBL/GenBank/DDBJ whole genome shotgun (WGS) entry which is preliminary data.</text>
</comment>
<keyword evidence="2" id="KW-0963">Cytoplasm</keyword>
<evidence type="ECO:0000256" key="1">
    <source>
        <dbReference type="ARBA" id="ARBA00004496"/>
    </source>
</evidence>
<keyword evidence="3" id="KW-0479">Metal-binding</keyword>